<sequence>MHERNPLQVQFAPPNQRQRRLPLVLIHDGGGTSFTYFLLESLHRDVWAIHNPHYQTGEAWPGGMVQMARHYIGLMLMAGLSGPVMLGVPHLYIAGWSLGGLLALSISQILARRPLSRLSVAGLLIIDSPHHTPWSELTLATSKPDLGNIPELVQKSFDNCQGLLNTWKLLPWDRDACNGRDVCVAVGGEKFRLRGGEFIYKPAQGRWRTMKTRGFDRVRTSSRQPISPPPGVLIKCVQHVPAKGSTSYPVQVDLCRDEPLLGWEGNHVEFIKAVIEADAHHFNIFQFSNVSTGLIDCFVFLRIMTIS</sequence>
<dbReference type="Gene3D" id="3.40.50.1820">
    <property type="entry name" value="alpha/beta hydrolase"/>
    <property type="match status" value="1"/>
</dbReference>
<organism evidence="3 4">
    <name type="scientific">Colletotrichum incanum</name>
    <name type="common">Soybean anthracnose fungus</name>
    <dbReference type="NCBI Taxonomy" id="1573173"/>
    <lineage>
        <taxon>Eukaryota</taxon>
        <taxon>Fungi</taxon>
        <taxon>Dikarya</taxon>
        <taxon>Ascomycota</taxon>
        <taxon>Pezizomycotina</taxon>
        <taxon>Sordariomycetes</taxon>
        <taxon>Hypocreomycetidae</taxon>
        <taxon>Glomerellales</taxon>
        <taxon>Glomerellaceae</taxon>
        <taxon>Colletotrichum</taxon>
        <taxon>Colletotrichum spaethianum species complex</taxon>
    </lineage>
</organism>
<keyword evidence="4" id="KW-1185">Reference proteome</keyword>
<dbReference type="AlphaFoldDB" id="A0A167BRR1"/>
<dbReference type="InterPro" id="IPR029058">
    <property type="entry name" value="AB_hydrolase_fold"/>
</dbReference>
<feature type="domain" description="Thioesterase" evidence="2">
    <location>
        <begin position="22"/>
        <end position="144"/>
    </location>
</feature>
<evidence type="ECO:0000259" key="2">
    <source>
        <dbReference type="Pfam" id="PF00975"/>
    </source>
</evidence>
<dbReference type="EMBL" id="LFIW01001609">
    <property type="protein sequence ID" value="KZL81653.1"/>
    <property type="molecule type" value="Genomic_DNA"/>
</dbReference>
<dbReference type="InterPro" id="IPR001031">
    <property type="entry name" value="Thioesterase"/>
</dbReference>
<name>A0A167BRR1_COLIC</name>
<comment type="caution">
    <text evidence="3">The sequence shown here is derived from an EMBL/GenBank/DDBJ whole genome shotgun (WGS) entry which is preliminary data.</text>
</comment>
<dbReference type="Proteomes" id="UP000076584">
    <property type="component" value="Unassembled WGS sequence"/>
</dbReference>
<protein>
    <submittedName>
        <fullName evidence="3">Esterase-like protein</fullName>
    </submittedName>
</protein>
<evidence type="ECO:0000256" key="1">
    <source>
        <dbReference type="SAM" id="Phobius"/>
    </source>
</evidence>
<gene>
    <name evidence="3" type="ORF">CI238_07809</name>
</gene>
<feature type="transmembrane region" description="Helical" evidence="1">
    <location>
        <begin position="71"/>
        <end position="88"/>
    </location>
</feature>
<reference evidence="3 4" key="1">
    <citation type="submission" date="2015-06" db="EMBL/GenBank/DDBJ databases">
        <title>Survival trade-offs in plant roots during colonization by closely related pathogenic and mutualistic fungi.</title>
        <authorList>
            <person name="Hacquard S."/>
            <person name="Kracher B."/>
            <person name="Hiruma K."/>
            <person name="Weinman A."/>
            <person name="Muench P."/>
            <person name="Garrido Oter R."/>
            <person name="Ver Loren van Themaat E."/>
            <person name="Dallerey J.-F."/>
            <person name="Damm U."/>
            <person name="Henrissat B."/>
            <person name="Lespinet O."/>
            <person name="Thon M."/>
            <person name="Kemen E."/>
            <person name="McHardy A.C."/>
            <person name="Schulze-Lefert P."/>
            <person name="O'Connell R.J."/>
        </authorList>
    </citation>
    <scope>NUCLEOTIDE SEQUENCE [LARGE SCALE GENOMIC DNA]</scope>
    <source>
        <strain evidence="3 4">MAFF 238704</strain>
    </source>
</reference>
<dbReference type="SUPFAM" id="SSF53474">
    <property type="entry name" value="alpha/beta-Hydrolases"/>
    <property type="match status" value="1"/>
</dbReference>
<accession>A0A167BRR1</accession>
<keyword evidence="1" id="KW-0472">Membrane</keyword>
<keyword evidence="1" id="KW-1133">Transmembrane helix</keyword>
<proteinExistence type="predicted"/>
<evidence type="ECO:0000313" key="4">
    <source>
        <dbReference type="Proteomes" id="UP000076584"/>
    </source>
</evidence>
<evidence type="ECO:0000313" key="3">
    <source>
        <dbReference type="EMBL" id="KZL81653.1"/>
    </source>
</evidence>
<dbReference type="Pfam" id="PF00975">
    <property type="entry name" value="Thioesterase"/>
    <property type="match status" value="1"/>
</dbReference>
<keyword evidence="1" id="KW-0812">Transmembrane</keyword>
<dbReference type="STRING" id="1573173.A0A167BRR1"/>